<proteinExistence type="predicted"/>
<protein>
    <submittedName>
        <fullName evidence="1">Uncharacterized protein</fullName>
    </submittedName>
</protein>
<dbReference type="RefSeq" id="WP_145299550.1">
    <property type="nucleotide sequence ID" value="NZ_CP036299.1"/>
</dbReference>
<accession>A0A518GP32</accession>
<dbReference type="KEGG" id="peh:Spb1_22650"/>
<reference evidence="1 2" key="1">
    <citation type="submission" date="2019-02" db="EMBL/GenBank/DDBJ databases">
        <title>Deep-cultivation of Planctomycetes and their phenomic and genomic characterization uncovers novel biology.</title>
        <authorList>
            <person name="Wiegand S."/>
            <person name="Jogler M."/>
            <person name="Boedeker C."/>
            <person name="Pinto D."/>
            <person name="Vollmers J."/>
            <person name="Rivas-Marin E."/>
            <person name="Kohn T."/>
            <person name="Peeters S.H."/>
            <person name="Heuer A."/>
            <person name="Rast P."/>
            <person name="Oberbeckmann S."/>
            <person name="Bunk B."/>
            <person name="Jeske O."/>
            <person name="Meyerdierks A."/>
            <person name="Storesund J.E."/>
            <person name="Kallscheuer N."/>
            <person name="Luecker S."/>
            <person name="Lage O.M."/>
            <person name="Pohl T."/>
            <person name="Merkel B.J."/>
            <person name="Hornburger P."/>
            <person name="Mueller R.-W."/>
            <person name="Bruemmer F."/>
            <person name="Labrenz M."/>
            <person name="Spormann A.M."/>
            <person name="Op den Camp H."/>
            <person name="Overmann J."/>
            <person name="Amann R."/>
            <person name="Jetten M.S.M."/>
            <person name="Mascher T."/>
            <person name="Medema M.H."/>
            <person name="Devos D.P."/>
            <person name="Kaster A.-K."/>
            <person name="Ovreas L."/>
            <person name="Rohde M."/>
            <person name="Galperin M.Y."/>
            <person name="Jogler C."/>
        </authorList>
    </citation>
    <scope>NUCLEOTIDE SEQUENCE [LARGE SCALE GENOMIC DNA]</scope>
    <source>
        <strain evidence="1 2">Spb1</strain>
    </source>
</reference>
<evidence type="ECO:0000313" key="2">
    <source>
        <dbReference type="Proteomes" id="UP000315349"/>
    </source>
</evidence>
<name>A0A518GP32_9PLAN</name>
<keyword evidence="2" id="KW-1185">Reference proteome</keyword>
<gene>
    <name evidence="1" type="ORF">Spb1_22650</name>
</gene>
<sequence length="114" mass="12674">MSTRCEIAVCANDGRIRAKLYRHCDGYPDVVTPDLVAGVKEAYETLTNTGHGLDAEKLAALLICQSLDKRCMPRIVPCQNTHEDLAYRYQLTIFDDSTVTLEESECGHLATINL</sequence>
<dbReference type="OrthoDB" id="281660at2"/>
<evidence type="ECO:0000313" key="1">
    <source>
        <dbReference type="EMBL" id="QDV30336.1"/>
    </source>
</evidence>
<dbReference type="Proteomes" id="UP000315349">
    <property type="component" value="Chromosome"/>
</dbReference>
<dbReference type="AlphaFoldDB" id="A0A518GP32"/>
<organism evidence="1 2">
    <name type="scientific">Planctopirus ephydatiae</name>
    <dbReference type="NCBI Taxonomy" id="2528019"/>
    <lineage>
        <taxon>Bacteria</taxon>
        <taxon>Pseudomonadati</taxon>
        <taxon>Planctomycetota</taxon>
        <taxon>Planctomycetia</taxon>
        <taxon>Planctomycetales</taxon>
        <taxon>Planctomycetaceae</taxon>
        <taxon>Planctopirus</taxon>
    </lineage>
</organism>
<dbReference type="EMBL" id="CP036299">
    <property type="protein sequence ID" value="QDV30336.1"/>
    <property type="molecule type" value="Genomic_DNA"/>
</dbReference>